<proteinExistence type="predicted"/>
<name>A0A813UJG0_9BILA</name>
<comment type="caution">
    <text evidence="1">The sequence shown here is derived from an EMBL/GenBank/DDBJ whole genome shotgun (WGS) entry which is preliminary data.</text>
</comment>
<dbReference type="Proteomes" id="UP000663879">
    <property type="component" value="Unassembled WGS sequence"/>
</dbReference>
<dbReference type="AlphaFoldDB" id="A0A813UJG0"/>
<protein>
    <submittedName>
        <fullName evidence="1">Uncharacterized protein</fullName>
    </submittedName>
</protein>
<evidence type="ECO:0000313" key="1">
    <source>
        <dbReference type="EMBL" id="CAF0824284.1"/>
    </source>
</evidence>
<keyword evidence="2" id="KW-1185">Reference proteome</keyword>
<organism evidence="1 2">
    <name type="scientific">Brachionus calyciflorus</name>
    <dbReference type="NCBI Taxonomy" id="104777"/>
    <lineage>
        <taxon>Eukaryota</taxon>
        <taxon>Metazoa</taxon>
        <taxon>Spiralia</taxon>
        <taxon>Gnathifera</taxon>
        <taxon>Rotifera</taxon>
        <taxon>Eurotatoria</taxon>
        <taxon>Monogononta</taxon>
        <taxon>Pseudotrocha</taxon>
        <taxon>Ploima</taxon>
        <taxon>Brachionidae</taxon>
        <taxon>Brachionus</taxon>
    </lineage>
</organism>
<evidence type="ECO:0000313" key="2">
    <source>
        <dbReference type="Proteomes" id="UP000663879"/>
    </source>
</evidence>
<accession>A0A813UJG0</accession>
<gene>
    <name evidence="1" type="ORF">OXX778_LOCUS7636</name>
</gene>
<sequence length="158" mass="18638">MNVKNSIDENDVGLSLKINRLITKGDQEQPISKYVRNSPRKATLNQKINSVRQEERSLREFNSHGSFYFIETDFDYLKNAKLNENSTSRSRKIHFNNDIKSDQETSTELFKNVSEKMYQIKMPCFSRFWSELETLQNNSLIKSNSKRNRSKISFSYFS</sequence>
<dbReference type="EMBL" id="CAJNOC010000986">
    <property type="protein sequence ID" value="CAF0824284.1"/>
    <property type="molecule type" value="Genomic_DNA"/>
</dbReference>
<reference evidence="1" key="1">
    <citation type="submission" date="2021-02" db="EMBL/GenBank/DDBJ databases">
        <authorList>
            <person name="Nowell W R."/>
        </authorList>
    </citation>
    <scope>NUCLEOTIDE SEQUENCE</scope>
    <source>
        <strain evidence="1">Ploen Becks lab</strain>
    </source>
</reference>